<comment type="caution">
    <text evidence="1">The sequence shown here is derived from an EMBL/GenBank/DDBJ whole genome shotgun (WGS) entry which is preliminary data.</text>
</comment>
<evidence type="ECO:0000313" key="1">
    <source>
        <dbReference type="EMBL" id="KRM16848.1"/>
    </source>
</evidence>
<organism evidence="1 2">
    <name type="scientific">Limosilactobacillus oris DSM 4864</name>
    <dbReference type="NCBI Taxonomy" id="1423779"/>
    <lineage>
        <taxon>Bacteria</taxon>
        <taxon>Bacillati</taxon>
        <taxon>Bacillota</taxon>
        <taxon>Bacilli</taxon>
        <taxon>Lactobacillales</taxon>
        <taxon>Lactobacillaceae</taxon>
        <taxon>Limosilactobacillus</taxon>
    </lineage>
</organism>
<gene>
    <name evidence="1" type="ORF">FC49_GL000003</name>
</gene>
<accession>A0A0R1WG39</accession>
<dbReference type="PATRIC" id="fig|1423779.3.peg.3"/>
<protein>
    <submittedName>
        <fullName evidence="1">Uncharacterized protein</fullName>
    </submittedName>
</protein>
<dbReference type="EMBL" id="AZGE01000001">
    <property type="protein sequence ID" value="KRM16848.1"/>
    <property type="molecule type" value="Genomic_DNA"/>
</dbReference>
<sequence>MTFMKTFDFSDLSTIEINAEMEGFQPRFDNTLALTAYRQQTLILTREGQAVILNCRLQECLSRFRKENGICRHELAAYYSLARCQTQAIISGHYRLVPTHGASNRQVVYYMAHHLDTYSYSQRLNRLLIILKGQGGLYQLRVDASFSSFGRILAAADQVANLQLANIEGAMWRMGVYQDSSGLRPASGTYLSHQQGLAIHQQILANYVMAVTNEAFLATFGELPDADFQRRLNSVIGYAGLPLKRYEKFVK</sequence>
<name>A0A0R1WG39_9LACO</name>
<reference evidence="1 2" key="1">
    <citation type="journal article" date="2015" name="Genome Announc.">
        <title>Expanding the biotechnology potential of lactobacilli through comparative genomics of 213 strains and associated genera.</title>
        <authorList>
            <person name="Sun Z."/>
            <person name="Harris H.M."/>
            <person name="McCann A."/>
            <person name="Guo C."/>
            <person name="Argimon S."/>
            <person name="Zhang W."/>
            <person name="Yang X."/>
            <person name="Jeffery I.B."/>
            <person name="Cooney J.C."/>
            <person name="Kagawa T.F."/>
            <person name="Liu W."/>
            <person name="Song Y."/>
            <person name="Salvetti E."/>
            <person name="Wrobel A."/>
            <person name="Rasinkangas P."/>
            <person name="Parkhill J."/>
            <person name="Rea M.C."/>
            <person name="O'Sullivan O."/>
            <person name="Ritari J."/>
            <person name="Douillard F.P."/>
            <person name="Paul Ross R."/>
            <person name="Yang R."/>
            <person name="Briner A.E."/>
            <person name="Felis G.E."/>
            <person name="de Vos W.M."/>
            <person name="Barrangou R."/>
            <person name="Klaenhammer T.R."/>
            <person name="Caufield P.W."/>
            <person name="Cui Y."/>
            <person name="Zhang H."/>
            <person name="O'Toole P.W."/>
        </authorList>
    </citation>
    <scope>NUCLEOTIDE SEQUENCE [LARGE SCALE GENOMIC DNA]</scope>
    <source>
        <strain evidence="1 2">DSM 4864</strain>
    </source>
</reference>
<proteinExistence type="predicted"/>
<dbReference type="AlphaFoldDB" id="A0A0R1WG39"/>
<evidence type="ECO:0000313" key="2">
    <source>
        <dbReference type="Proteomes" id="UP000050973"/>
    </source>
</evidence>
<dbReference type="Proteomes" id="UP000050973">
    <property type="component" value="Unassembled WGS sequence"/>
</dbReference>